<dbReference type="GO" id="GO:0003677">
    <property type="term" value="F:DNA binding"/>
    <property type="evidence" value="ECO:0007669"/>
    <property type="project" value="UniProtKB-KW"/>
</dbReference>
<evidence type="ECO:0000256" key="1">
    <source>
        <dbReference type="ARBA" id="ARBA00010529"/>
    </source>
</evidence>
<proteinExistence type="inferred from homology"/>
<dbReference type="GO" id="GO:0030261">
    <property type="term" value="P:chromosome condensation"/>
    <property type="evidence" value="ECO:0007669"/>
    <property type="project" value="UniProtKB-KW"/>
</dbReference>
<dbReference type="Gene3D" id="4.10.520.10">
    <property type="entry name" value="IHF-like DNA-binding proteins"/>
    <property type="match status" value="1"/>
</dbReference>
<protein>
    <submittedName>
        <fullName evidence="5">DNA-binding protein HU-beta</fullName>
    </submittedName>
</protein>
<dbReference type="PRINTS" id="PR01727">
    <property type="entry name" value="DNABINDINGHU"/>
</dbReference>
<keyword evidence="2" id="KW-0226">DNA condensation</keyword>
<dbReference type="SUPFAM" id="SSF47729">
    <property type="entry name" value="IHF-like DNA-binding proteins"/>
    <property type="match status" value="1"/>
</dbReference>
<sequence>MTKAELVTRIYRQTDRTKTEVETTLDAMFDVIKDSLSQHQIIYVRGFGNFQNKHRAKRTARNVKRNTLVEVEAHEYPTFKPSKIFIEEVKKSLLEPSL</sequence>
<dbReference type="GO" id="GO:0005829">
    <property type="term" value="C:cytosol"/>
    <property type="evidence" value="ECO:0007669"/>
    <property type="project" value="TreeGrafter"/>
</dbReference>
<evidence type="ECO:0000256" key="4">
    <source>
        <dbReference type="RuleBase" id="RU003939"/>
    </source>
</evidence>
<comment type="caution">
    <text evidence="5">The sequence shown here is derived from an EMBL/GenBank/DDBJ whole genome shotgun (WGS) entry which is preliminary data.</text>
</comment>
<dbReference type="EMBL" id="JACIBY010000014">
    <property type="protein sequence ID" value="MBB3841157.1"/>
    <property type="molecule type" value="Genomic_DNA"/>
</dbReference>
<keyword evidence="6" id="KW-1185">Reference proteome</keyword>
<name>A0A7W6ET23_9BACT</name>
<dbReference type="Pfam" id="PF00216">
    <property type="entry name" value="Bac_DNA_binding"/>
    <property type="match status" value="1"/>
</dbReference>
<dbReference type="SMART" id="SM00411">
    <property type="entry name" value="BHL"/>
    <property type="match status" value="1"/>
</dbReference>
<keyword evidence="3 5" id="KW-0238">DNA-binding</keyword>
<dbReference type="PANTHER" id="PTHR33175:SF3">
    <property type="entry name" value="DNA-BINDING PROTEIN HU-BETA"/>
    <property type="match status" value="1"/>
</dbReference>
<reference evidence="5 6" key="1">
    <citation type="submission" date="2020-08" db="EMBL/GenBank/DDBJ databases">
        <title>Genomic Encyclopedia of Type Strains, Phase IV (KMG-IV): sequencing the most valuable type-strain genomes for metagenomic binning, comparative biology and taxonomic classification.</title>
        <authorList>
            <person name="Goeker M."/>
        </authorList>
    </citation>
    <scope>NUCLEOTIDE SEQUENCE [LARGE SCALE GENOMIC DNA]</scope>
    <source>
        <strain evidence="5 6">DSM 17976</strain>
    </source>
</reference>
<dbReference type="InterPro" id="IPR000119">
    <property type="entry name" value="Hist_DNA-bd"/>
</dbReference>
<evidence type="ECO:0000313" key="6">
    <source>
        <dbReference type="Proteomes" id="UP000541352"/>
    </source>
</evidence>
<dbReference type="PANTHER" id="PTHR33175">
    <property type="entry name" value="DNA-BINDING PROTEIN HU"/>
    <property type="match status" value="1"/>
</dbReference>
<dbReference type="AlphaFoldDB" id="A0A7W6ET23"/>
<evidence type="ECO:0000256" key="2">
    <source>
        <dbReference type="ARBA" id="ARBA00023067"/>
    </source>
</evidence>
<dbReference type="InterPro" id="IPR010992">
    <property type="entry name" value="IHF-like_DNA-bd_dom_sf"/>
</dbReference>
<dbReference type="Proteomes" id="UP000541352">
    <property type="component" value="Unassembled WGS sequence"/>
</dbReference>
<organism evidence="5 6">
    <name type="scientific">Runella defluvii</name>
    <dbReference type="NCBI Taxonomy" id="370973"/>
    <lineage>
        <taxon>Bacteria</taxon>
        <taxon>Pseudomonadati</taxon>
        <taxon>Bacteroidota</taxon>
        <taxon>Cytophagia</taxon>
        <taxon>Cytophagales</taxon>
        <taxon>Spirosomataceae</taxon>
        <taxon>Runella</taxon>
    </lineage>
</organism>
<dbReference type="RefSeq" id="WP_028527200.1">
    <property type="nucleotide sequence ID" value="NZ_JACIBY010000014.1"/>
</dbReference>
<evidence type="ECO:0000313" key="5">
    <source>
        <dbReference type="EMBL" id="MBB3841157.1"/>
    </source>
</evidence>
<dbReference type="GO" id="GO:0030527">
    <property type="term" value="F:structural constituent of chromatin"/>
    <property type="evidence" value="ECO:0007669"/>
    <property type="project" value="InterPro"/>
</dbReference>
<comment type="similarity">
    <text evidence="1 4">Belongs to the bacterial histone-like protein family.</text>
</comment>
<accession>A0A7W6ET23</accession>
<evidence type="ECO:0000256" key="3">
    <source>
        <dbReference type="ARBA" id="ARBA00023125"/>
    </source>
</evidence>
<gene>
    <name evidence="5" type="ORF">FHS57_005178</name>
</gene>
<dbReference type="CDD" id="cd13836">
    <property type="entry name" value="IHF_B"/>
    <property type="match status" value="1"/>
</dbReference>